<evidence type="ECO:0000313" key="1">
    <source>
        <dbReference type="EMBL" id="KAI3791874.1"/>
    </source>
</evidence>
<reference evidence="2" key="1">
    <citation type="journal article" date="2022" name="Mol. Ecol. Resour.">
        <title>The genomes of chicory, endive, great burdock and yacon provide insights into Asteraceae palaeo-polyploidization history and plant inulin production.</title>
        <authorList>
            <person name="Fan W."/>
            <person name="Wang S."/>
            <person name="Wang H."/>
            <person name="Wang A."/>
            <person name="Jiang F."/>
            <person name="Liu H."/>
            <person name="Zhao H."/>
            <person name="Xu D."/>
            <person name="Zhang Y."/>
        </authorList>
    </citation>
    <scope>NUCLEOTIDE SEQUENCE [LARGE SCALE GENOMIC DNA]</scope>
    <source>
        <strain evidence="2">cv. Punajuju</strain>
    </source>
</reference>
<accession>A0ACB9H7L7</accession>
<gene>
    <name evidence="1" type="ORF">L2E82_05738</name>
</gene>
<dbReference type="EMBL" id="CM042009">
    <property type="protein sequence ID" value="KAI3791874.1"/>
    <property type="molecule type" value="Genomic_DNA"/>
</dbReference>
<organism evidence="1 2">
    <name type="scientific">Cichorium intybus</name>
    <name type="common">Chicory</name>
    <dbReference type="NCBI Taxonomy" id="13427"/>
    <lineage>
        <taxon>Eukaryota</taxon>
        <taxon>Viridiplantae</taxon>
        <taxon>Streptophyta</taxon>
        <taxon>Embryophyta</taxon>
        <taxon>Tracheophyta</taxon>
        <taxon>Spermatophyta</taxon>
        <taxon>Magnoliopsida</taxon>
        <taxon>eudicotyledons</taxon>
        <taxon>Gunneridae</taxon>
        <taxon>Pentapetalae</taxon>
        <taxon>asterids</taxon>
        <taxon>campanulids</taxon>
        <taxon>Asterales</taxon>
        <taxon>Asteraceae</taxon>
        <taxon>Cichorioideae</taxon>
        <taxon>Cichorieae</taxon>
        <taxon>Cichoriinae</taxon>
        <taxon>Cichorium</taxon>
    </lineage>
</organism>
<proteinExistence type="predicted"/>
<name>A0ACB9H7L7_CICIN</name>
<comment type="caution">
    <text evidence="1">The sequence shown here is derived from an EMBL/GenBank/DDBJ whole genome shotgun (WGS) entry which is preliminary data.</text>
</comment>
<sequence>MGRKGSNFLDGKEMVDFCRWEGKEIKITGPKIPNFEHHPARDFRSYSVSYASSYKIPQTNMDIVVAGPPNDFKLKKGKSTNGSVSNSWSFSDPEFQRKKRVEVNLKVDLPYKLNFCISSFQIYPHLFLSNPVLKVEFESKPSEFAGHNSINRAWKTSCISPES</sequence>
<dbReference type="Proteomes" id="UP001055811">
    <property type="component" value="Linkage Group LG01"/>
</dbReference>
<keyword evidence="2" id="KW-1185">Reference proteome</keyword>
<evidence type="ECO:0000313" key="2">
    <source>
        <dbReference type="Proteomes" id="UP001055811"/>
    </source>
</evidence>
<protein>
    <submittedName>
        <fullName evidence="1">Uncharacterized protein</fullName>
    </submittedName>
</protein>
<reference evidence="1 2" key="2">
    <citation type="journal article" date="2022" name="Mol. Ecol. Resour.">
        <title>The genomes of chicory, endive, great burdock and yacon provide insights into Asteraceae paleo-polyploidization history and plant inulin production.</title>
        <authorList>
            <person name="Fan W."/>
            <person name="Wang S."/>
            <person name="Wang H."/>
            <person name="Wang A."/>
            <person name="Jiang F."/>
            <person name="Liu H."/>
            <person name="Zhao H."/>
            <person name="Xu D."/>
            <person name="Zhang Y."/>
        </authorList>
    </citation>
    <scope>NUCLEOTIDE SEQUENCE [LARGE SCALE GENOMIC DNA]</scope>
    <source>
        <strain evidence="2">cv. Punajuju</strain>
        <tissue evidence="1">Leaves</tissue>
    </source>
</reference>